<sequence>LACGDLCEEEEAKQPEPRPCRPKTRHKPPQPHEECSDSDDDLPYTHLPLSHDGRVTHLCSIPKLLPVSHPSSETQPS</sequence>
<feature type="compositionally biased region" description="Acidic residues" evidence="1">
    <location>
        <begin position="1"/>
        <end position="11"/>
    </location>
</feature>
<feature type="non-terminal residue" evidence="2">
    <location>
        <position position="77"/>
    </location>
</feature>
<accession>A0A1A8GZ10</accession>
<dbReference type="EMBL" id="HAEC01008900">
    <property type="protein sequence ID" value="SBQ77116.1"/>
    <property type="molecule type" value="Transcribed_RNA"/>
</dbReference>
<proteinExistence type="predicted"/>
<feature type="compositionally biased region" description="Basic residues" evidence="1">
    <location>
        <begin position="20"/>
        <end position="29"/>
    </location>
</feature>
<dbReference type="AlphaFoldDB" id="A0A1A8GZ10"/>
<name>A0A1A8GZ10_9TELE</name>
<evidence type="ECO:0000256" key="1">
    <source>
        <dbReference type="SAM" id="MobiDB-lite"/>
    </source>
</evidence>
<feature type="non-terminal residue" evidence="2">
    <location>
        <position position="1"/>
    </location>
</feature>
<protein>
    <submittedName>
        <fullName evidence="2">Uncharacterized protein</fullName>
    </submittedName>
</protein>
<evidence type="ECO:0000313" key="2">
    <source>
        <dbReference type="EMBL" id="SBQ77116.1"/>
    </source>
</evidence>
<reference evidence="2" key="2">
    <citation type="submission" date="2016-06" db="EMBL/GenBank/DDBJ databases">
        <title>The genome of a short-lived fish provides insights into sex chromosome evolution and the genetic control of aging.</title>
        <authorList>
            <person name="Reichwald K."/>
            <person name="Felder M."/>
            <person name="Petzold A."/>
            <person name="Koch P."/>
            <person name="Groth M."/>
            <person name="Platzer M."/>
        </authorList>
    </citation>
    <scope>NUCLEOTIDE SEQUENCE</scope>
    <source>
        <tissue evidence="2">Brain</tissue>
    </source>
</reference>
<reference evidence="2" key="1">
    <citation type="submission" date="2016-05" db="EMBL/GenBank/DDBJ databases">
        <authorList>
            <person name="Lavstsen T."/>
            <person name="Jespersen J.S."/>
        </authorList>
    </citation>
    <scope>NUCLEOTIDE SEQUENCE</scope>
    <source>
        <tissue evidence="2">Brain</tissue>
    </source>
</reference>
<gene>
    <name evidence="2" type="primary">Nfu_g_1_001481</name>
</gene>
<organism evidence="2">
    <name type="scientific">Nothobranchius korthausae</name>
    <dbReference type="NCBI Taxonomy" id="1143690"/>
    <lineage>
        <taxon>Eukaryota</taxon>
        <taxon>Metazoa</taxon>
        <taxon>Chordata</taxon>
        <taxon>Craniata</taxon>
        <taxon>Vertebrata</taxon>
        <taxon>Euteleostomi</taxon>
        <taxon>Actinopterygii</taxon>
        <taxon>Neopterygii</taxon>
        <taxon>Teleostei</taxon>
        <taxon>Neoteleostei</taxon>
        <taxon>Acanthomorphata</taxon>
        <taxon>Ovalentaria</taxon>
        <taxon>Atherinomorphae</taxon>
        <taxon>Cyprinodontiformes</taxon>
        <taxon>Nothobranchiidae</taxon>
        <taxon>Nothobranchius</taxon>
    </lineage>
</organism>
<feature type="region of interest" description="Disordered" evidence="1">
    <location>
        <begin position="1"/>
        <end position="48"/>
    </location>
</feature>